<accession>A0A8I0DMI1</accession>
<dbReference type="InterPro" id="IPR002028">
    <property type="entry name" value="Trp_synthase_suA"/>
</dbReference>
<dbReference type="PANTHER" id="PTHR43406:SF1">
    <property type="entry name" value="TRYPTOPHAN SYNTHASE ALPHA CHAIN, CHLOROPLASTIC"/>
    <property type="match status" value="1"/>
</dbReference>
<dbReference type="Proteomes" id="UP000662088">
    <property type="component" value="Unassembled WGS sequence"/>
</dbReference>
<keyword evidence="4 9" id="KW-0028">Amino-acid biosynthesis</keyword>
<reference evidence="11" key="1">
    <citation type="submission" date="2020-08" db="EMBL/GenBank/DDBJ databases">
        <title>Genome public.</title>
        <authorList>
            <person name="Liu C."/>
            <person name="Sun Q."/>
        </authorList>
    </citation>
    <scope>NUCLEOTIDE SEQUENCE</scope>
    <source>
        <strain evidence="11">NSJ-42</strain>
    </source>
</reference>
<dbReference type="HAMAP" id="MF_00131">
    <property type="entry name" value="Trp_synth_alpha"/>
    <property type="match status" value="1"/>
</dbReference>
<keyword evidence="6 9" id="KW-0057">Aromatic amino acid biosynthesis</keyword>
<evidence type="ECO:0000256" key="7">
    <source>
        <dbReference type="ARBA" id="ARBA00023239"/>
    </source>
</evidence>
<name>A0A8I0DMI1_9CLOT</name>
<gene>
    <name evidence="9" type="primary">trpA</name>
    <name evidence="11" type="ORF">H8R92_01530</name>
</gene>
<dbReference type="InterPro" id="IPR018204">
    <property type="entry name" value="Trp_synthase_alpha_AS"/>
</dbReference>
<dbReference type="Pfam" id="PF00290">
    <property type="entry name" value="Trp_syntA"/>
    <property type="match status" value="1"/>
</dbReference>
<dbReference type="SUPFAM" id="SSF51366">
    <property type="entry name" value="Ribulose-phoshate binding barrel"/>
    <property type="match status" value="1"/>
</dbReference>
<sequence>MNKIDLKFKELREKNEKALIPFIALGDKSLDETVEIAQVLEKAGADIVELGIPFSDPLADGPIIQDAYHRALTSGINIKDMIKTVENITSKINIPVIIMVYYNVVYCKGVEKFLNDLENAGVSGIIVPDVPLEEREELLKACENNNIDLIPLVAPTSKERINKIITNSKGFVYCVSHAGTTGEQNTVSSNIKEYLQEVKNNTDTPICVGFGISSVETAGAVKEYCDGVIIGSAIVRRIGEEKDFEERKKDVYEFVKKIKSSF</sequence>
<feature type="active site" description="Proton acceptor" evidence="9">
    <location>
        <position position="60"/>
    </location>
</feature>
<dbReference type="InterPro" id="IPR013785">
    <property type="entry name" value="Aldolase_TIM"/>
</dbReference>
<comment type="similarity">
    <text evidence="9 10">Belongs to the TrpA family.</text>
</comment>
<evidence type="ECO:0000313" key="12">
    <source>
        <dbReference type="Proteomes" id="UP000662088"/>
    </source>
</evidence>
<dbReference type="GO" id="GO:0004834">
    <property type="term" value="F:tryptophan synthase activity"/>
    <property type="evidence" value="ECO:0007669"/>
    <property type="project" value="UniProtKB-UniRule"/>
</dbReference>
<comment type="function">
    <text evidence="1 9">The alpha subunit is responsible for the aldol cleavage of indoleglycerol phosphate to indole and glyceraldehyde 3-phosphate.</text>
</comment>
<evidence type="ECO:0000256" key="1">
    <source>
        <dbReference type="ARBA" id="ARBA00003365"/>
    </source>
</evidence>
<dbReference type="InterPro" id="IPR011060">
    <property type="entry name" value="RibuloseP-bd_barrel"/>
</dbReference>
<dbReference type="GO" id="GO:0005829">
    <property type="term" value="C:cytosol"/>
    <property type="evidence" value="ECO:0007669"/>
    <property type="project" value="TreeGrafter"/>
</dbReference>
<evidence type="ECO:0000313" key="11">
    <source>
        <dbReference type="EMBL" id="MBC5639130.1"/>
    </source>
</evidence>
<dbReference type="EMBL" id="JACOOQ010000002">
    <property type="protein sequence ID" value="MBC5639130.1"/>
    <property type="molecule type" value="Genomic_DNA"/>
</dbReference>
<dbReference type="NCBIfam" id="TIGR00262">
    <property type="entry name" value="trpA"/>
    <property type="match status" value="1"/>
</dbReference>
<keyword evidence="5 9" id="KW-0822">Tryptophan biosynthesis</keyword>
<evidence type="ECO:0000256" key="3">
    <source>
        <dbReference type="ARBA" id="ARBA00011270"/>
    </source>
</evidence>
<evidence type="ECO:0000256" key="2">
    <source>
        <dbReference type="ARBA" id="ARBA00004733"/>
    </source>
</evidence>
<organism evidence="11 12">
    <name type="scientific">Clostridium lentum</name>
    <dbReference type="NCBI Taxonomy" id="2763037"/>
    <lineage>
        <taxon>Bacteria</taxon>
        <taxon>Bacillati</taxon>
        <taxon>Bacillota</taxon>
        <taxon>Clostridia</taxon>
        <taxon>Eubacteriales</taxon>
        <taxon>Clostridiaceae</taxon>
        <taxon>Clostridium</taxon>
    </lineage>
</organism>
<dbReference type="AlphaFoldDB" id="A0A8I0DMI1"/>
<comment type="catalytic activity">
    <reaction evidence="8 9">
        <text>(1S,2R)-1-C-(indol-3-yl)glycerol 3-phosphate + L-serine = D-glyceraldehyde 3-phosphate + L-tryptophan + H2O</text>
        <dbReference type="Rhea" id="RHEA:10532"/>
        <dbReference type="ChEBI" id="CHEBI:15377"/>
        <dbReference type="ChEBI" id="CHEBI:33384"/>
        <dbReference type="ChEBI" id="CHEBI:57912"/>
        <dbReference type="ChEBI" id="CHEBI:58866"/>
        <dbReference type="ChEBI" id="CHEBI:59776"/>
        <dbReference type="EC" id="4.2.1.20"/>
    </reaction>
</comment>
<proteinExistence type="inferred from homology"/>
<comment type="caution">
    <text evidence="11">The sequence shown here is derived from an EMBL/GenBank/DDBJ whole genome shotgun (WGS) entry which is preliminary data.</text>
</comment>
<comment type="subunit">
    <text evidence="3 9">Tetramer of two alpha and two beta chains.</text>
</comment>
<dbReference type="Gene3D" id="3.20.20.70">
    <property type="entry name" value="Aldolase class I"/>
    <property type="match status" value="1"/>
</dbReference>
<evidence type="ECO:0000256" key="5">
    <source>
        <dbReference type="ARBA" id="ARBA00022822"/>
    </source>
</evidence>
<dbReference type="PROSITE" id="PS00167">
    <property type="entry name" value="TRP_SYNTHASE_ALPHA"/>
    <property type="match status" value="1"/>
</dbReference>
<evidence type="ECO:0000256" key="4">
    <source>
        <dbReference type="ARBA" id="ARBA00022605"/>
    </source>
</evidence>
<evidence type="ECO:0000256" key="6">
    <source>
        <dbReference type="ARBA" id="ARBA00023141"/>
    </source>
</evidence>
<dbReference type="FunFam" id="3.20.20.70:FF:000037">
    <property type="entry name" value="Tryptophan synthase alpha chain"/>
    <property type="match status" value="1"/>
</dbReference>
<keyword evidence="12" id="KW-1185">Reference proteome</keyword>
<dbReference type="CDD" id="cd04724">
    <property type="entry name" value="Tryptophan_synthase_alpha"/>
    <property type="match status" value="1"/>
</dbReference>
<evidence type="ECO:0000256" key="8">
    <source>
        <dbReference type="ARBA" id="ARBA00049047"/>
    </source>
</evidence>
<dbReference type="EC" id="4.2.1.20" evidence="9"/>
<evidence type="ECO:0000256" key="10">
    <source>
        <dbReference type="RuleBase" id="RU003662"/>
    </source>
</evidence>
<keyword evidence="7 9" id="KW-0456">Lyase</keyword>
<dbReference type="RefSeq" id="WP_186834523.1">
    <property type="nucleotide sequence ID" value="NZ_JACOOQ010000002.1"/>
</dbReference>
<feature type="active site" description="Proton acceptor" evidence="9">
    <location>
        <position position="49"/>
    </location>
</feature>
<dbReference type="UniPathway" id="UPA00035">
    <property type="reaction ID" value="UER00044"/>
</dbReference>
<evidence type="ECO:0000256" key="9">
    <source>
        <dbReference type="HAMAP-Rule" id="MF_00131"/>
    </source>
</evidence>
<comment type="pathway">
    <text evidence="2 9">Amino-acid biosynthesis; L-tryptophan biosynthesis; L-tryptophan from chorismate: step 5/5.</text>
</comment>
<dbReference type="PANTHER" id="PTHR43406">
    <property type="entry name" value="TRYPTOPHAN SYNTHASE, ALPHA CHAIN"/>
    <property type="match status" value="1"/>
</dbReference>
<protein>
    <recommendedName>
        <fullName evidence="9">Tryptophan synthase alpha chain</fullName>
        <ecNumber evidence="9">4.2.1.20</ecNumber>
    </recommendedName>
</protein>